<evidence type="ECO:0000313" key="3">
    <source>
        <dbReference type="Proteomes" id="UP000199701"/>
    </source>
</evidence>
<evidence type="ECO:0000259" key="1">
    <source>
        <dbReference type="Pfam" id="PF12641"/>
    </source>
</evidence>
<keyword evidence="3" id="KW-1185">Reference proteome</keyword>
<protein>
    <submittedName>
        <fullName evidence="2">Flavodoxin</fullName>
    </submittedName>
</protein>
<dbReference type="EMBL" id="FOJI01000007">
    <property type="protein sequence ID" value="SEW23115.1"/>
    <property type="molecule type" value="Genomic_DNA"/>
</dbReference>
<feature type="domain" description="Flavodoxin-like" evidence="1">
    <location>
        <begin position="5"/>
        <end position="88"/>
    </location>
</feature>
<dbReference type="Gene3D" id="3.40.50.360">
    <property type="match status" value="1"/>
</dbReference>
<reference evidence="2 3" key="1">
    <citation type="submission" date="2016-10" db="EMBL/GenBank/DDBJ databases">
        <authorList>
            <person name="de Groot N.N."/>
        </authorList>
    </citation>
    <scope>NUCLEOTIDE SEQUENCE [LARGE SCALE GENOMIC DNA]</scope>
    <source>
        <strain evidence="2 3">DSM 9179</strain>
    </source>
</reference>
<proteinExistence type="predicted"/>
<gene>
    <name evidence="2" type="ORF">SAMN05421659_10778</name>
</gene>
<sequence length="135" mass="14954">MKIAVRYYSKTGNTKKLADAIAKVAGVKAETVDVKIDEDIDILFLGSSVYAAGIDPKIKEFIETLSPKVKKVVNFSTAAILKSTYGQVSKLLVDRKIQVEPREYHCRGSFSLLHKGHPDAKDISNVEKFTREILG</sequence>
<dbReference type="SUPFAM" id="SSF52218">
    <property type="entry name" value="Flavoproteins"/>
    <property type="match status" value="1"/>
</dbReference>
<evidence type="ECO:0000313" key="2">
    <source>
        <dbReference type="EMBL" id="SEW23115.1"/>
    </source>
</evidence>
<dbReference type="OrthoDB" id="1739094at2"/>
<organism evidence="2 3">
    <name type="scientific">[Clostridium] fimetarium</name>
    <dbReference type="NCBI Taxonomy" id="99656"/>
    <lineage>
        <taxon>Bacteria</taxon>
        <taxon>Bacillati</taxon>
        <taxon>Bacillota</taxon>
        <taxon>Clostridia</taxon>
        <taxon>Lachnospirales</taxon>
        <taxon>Lachnospiraceae</taxon>
    </lineage>
</organism>
<dbReference type="InterPro" id="IPR029039">
    <property type="entry name" value="Flavoprotein-like_sf"/>
</dbReference>
<dbReference type="RefSeq" id="WP_092453638.1">
    <property type="nucleotide sequence ID" value="NZ_FOJI01000007.1"/>
</dbReference>
<dbReference type="Pfam" id="PF12641">
    <property type="entry name" value="Flavodoxin_3"/>
    <property type="match status" value="1"/>
</dbReference>
<dbReference type="Proteomes" id="UP000199701">
    <property type="component" value="Unassembled WGS sequence"/>
</dbReference>
<accession>A0A1I0Q8M0</accession>
<name>A0A1I0Q8M0_9FIRM</name>
<dbReference type="GO" id="GO:0010181">
    <property type="term" value="F:FMN binding"/>
    <property type="evidence" value="ECO:0007669"/>
    <property type="project" value="InterPro"/>
</dbReference>
<dbReference type="STRING" id="99656.SAMN05421659_10778"/>
<dbReference type="GO" id="GO:0016651">
    <property type="term" value="F:oxidoreductase activity, acting on NAD(P)H"/>
    <property type="evidence" value="ECO:0007669"/>
    <property type="project" value="UniProtKB-ARBA"/>
</dbReference>
<dbReference type="AlphaFoldDB" id="A0A1I0Q8M0"/>
<dbReference type="InterPro" id="IPR008254">
    <property type="entry name" value="Flavodoxin/NO_synth"/>
</dbReference>